<evidence type="ECO:0008006" key="3">
    <source>
        <dbReference type="Google" id="ProtNLM"/>
    </source>
</evidence>
<accession>W4HPI2</accession>
<reference evidence="1 2" key="1">
    <citation type="journal article" date="2014" name="Antonie Van Leeuwenhoek">
        <title>Roseivivax atlanticus sp. nov., isolated from surface seawater of the Atlantic Ocean.</title>
        <authorList>
            <person name="Li G."/>
            <person name="Lai Q."/>
            <person name="Liu X."/>
            <person name="Sun F."/>
            <person name="Shao Z."/>
        </authorList>
    </citation>
    <scope>NUCLEOTIDE SEQUENCE [LARGE SCALE GENOMIC DNA]</scope>
    <source>
        <strain evidence="1 2">22II-s10s</strain>
    </source>
</reference>
<dbReference type="RefSeq" id="WP_043841614.1">
    <property type="nucleotide sequence ID" value="NZ_AQQW01000001.1"/>
</dbReference>
<evidence type="ECO:0000313" key="1">
    <source>
        <dbReference type="EMBL" id="ETW14677.1"/>
    </source>
</evidence>
<comment type="caution">
    <text evidence="1">The sequence shown here is derived from an EMBL/GenBank/DDBJ whole genome shotgun (WGS) entry which is preliminary data.</text>
</comment>
<dbReference type="STRING" id="1379903.ATO8_02180"/>
<organism evidence="1 2">
    <name type="scientific">Roseivivax marinus</name>
    <dbReference type="NCBI Taxonomy" id="1379903"/>
    <lineage>
        <taxon>Bacteria</taxon>
        <taxon>Pseudomonadati</taxon>
        <taxon>Pseudomonadota</taxon>
        <taxon>Alphaproteobacteria</taxon>
        <taxon>Rhodobacterales</taxon>
        <taxon>Roseobacteraceae</taxon>
        <taxon>Roseivivax</taxon>
    </lineage>
</organism>
<gene>
    <name evidence="1" type="ORF">ATO8_02180</name>
</gene>
<evidence type="ECO:0000313" key="2">
    <source>
        <dbReference type="Proteomes" id="UP000019063"/>
    </source>
</evidence>
<name>W4HPI2_9RHOB</name>
<dbReference type="EMBL" id="AQQW01000001">
    <property type="protein sequence ID" value="ETW14677.1"/>
    <property type="molecule type" value="Genomic_DNA"/>
</dbReference>
<dbReference type="AlphaFoldDB" id="W4HPI2"/>
<protein>
    <recommendedName>
        <fullName evidence="3">Glyceraldehyde-3-phosphate dehydrogenase</fullName>
    </recommendedName>
</protein>
<sequence>MTNAIAIALGLAIVAAAAIDLTIWDGDHLLFLARRAVVFLDWVAFWR</sequence>
<keyword evidence="2" id="KW-1185">Reference proteome</keyword>
<dbReference type="Proteomes" id="UP000019063">
    <property type="component" value="Unassembled WGS sequence"/>
</dbReference>
<proteinExistence type="predicted"/>